<keyword evidence="1" id="KW-0805">Transcription regulation</keyword>
<keyword evidence="2 6" id="KW-0238">DNA-binding</keyword>
<keyword evidence="3" id="KW-0804">Transcription</keyword>
<evidence type="ECO:0000256" key="4">
    <source>
        <dbReference type="SAM" id="MobiDB-lite"/>
    </source>
</evidence>
<dbReference type="CDD" id="cd00090">
    <property type="entry name" value="HTH_ARSR"/>
    <property type="match status" value="1"/>
</dbReference>
<dbReference type="SMART" id="SM00418">
    <property type="entry name" value="HTH_ARSR"/>
    <property type="match status" value="1"/>
</dbReference>
<dbReference type="InterPro" id="IPR036390">
    <property type="entry name" value="WH_DNA-bd_sf"/>
</dbReference>
<dbReference type="SUPFAM" id="SSF46785">
    <property type="entry name" value="Winged helix' DNA-binding domain"/>
    <property type="match status" value="1"/>
</dbReference>
<dbReference type="EMBL" id="FXAE01000040">
    <property type="protein sequence ID" value="SMF48639.1"/>
    <property type="molecule type" value="Genomic_DNA"/>
</dbReference>
<dbReference type="GO" id="GO:0003677">
    <property type="term" value="F:DNA binding"/>
    <property type="evidence" value="ECO:0007669"/>
    <property type="project" value="UniProtKB-KW"/>
</dbReference>
<keyword evidence="7" id="KW-1185">Reference proteome</keyword>
<evidence type="ECO:0000313" key="7">
    <source>
        <dbReference type="Proteomes" id="UP000192939"/>
    </source>
</evidence>
<dbReference type="PANTHER" id="PTHR33154">
    <property type="entry name" value="TRANSCRIPTIONAL REGULATOR, ARSR FAMILY"/>
    <property type="match status" value="1"/>
</dbReference>
<dbReference type="InterPro" id="IPR011991">
    <property type="entry name" value="ArsR-like_HTH"/>
</dbReference>
<dbReference type="InterPro" id="IPR051081">
    <property type="entry name" value="HTH_MetalResp_TranReg"/>
</dbReference>
<dbReference type="Gene3D" id="1.10.10.10">
    <property type="entry name" value="Winged helix-like DNA-binding domain superfamily/Winged helix DNA-binding domain"/>
    <property type="match status" value="1"/>
</dbReference>
<evidence type="ECO:0000256" key="2">
    <source>
        <dbReference type="ARBA" id="ARBA00023125"/>
    </source>
</evidence>
<dbReference type="RefSeq" id="WP_016314283.1">
    <property type="nucleotide sequence ID" value="NZ_FXAE01000040.1"/>
</dbReference>
<name>A0ABY1M0T7_9BACL</name>
<dbReference type="InterPro" id="IPR001845">
    <property type="entry name" value="HTH_ArsR_DNA-bd_dom"/>
</dbReference>
<dbReference type="PROSITE" id="PS50987">
    <property type="entry name" value="HTH_ARSR_2"/>
    <property type="match status" value="1"/>
</dbReference>
<feature type="domain" description="HTH arsR-type" evidence="5">
    <location>
        <begin position="1"/>
        <end position="94"/>
    </location>
</feature>
<dbReference type="NCBIfam" id="NF033788">
    <property type="entry name" value="HTH_metalloreg"/>
    <property type="match status" value="1"/>
</dbReference>
<dbReference type="GeneID" id="43346816"/>
<sequence length="132" mass="14820">MAEAASVKHDVFQAISDPTRRELLQLLSGQELALKDISSQFPISRTAVSKHLRILAEAGLVRERKVGRETRYRLEADPLLELKRWLAFFERFWENKLALLKHYVESEPGAEPEGLLPVPAPPSGSTSENSGQ</sequence>
<evidence type="ECO:0000256" key="3">
    <source>
        <dbReference type="ARBA" id="ARBA00023163"/>
    </source>
</evidence>
<evidence type="ECO:0000256" key="1">
    <source>
        <dbReference type="ARBA" id="ARBA00023015"/>
    </source>
</evidence>
<accession>A0ABY1M0T7</accession>
<protein>
    <submittedName>
        <fullName evidence="6">DNA-binding transcriptional regulator, ArsR family</fullName>
    </submittedName>
</protein>
<evidence type="ECO:0000259" key="5">
    <source>
        <dbReference type="PROSITE" id="PS50987"/>
    </source>
</evidence>
<dbReference type="Pfam" id="PF12840">
    <property type="entry name" value="HTH_20"/>
    <property type="match status" value="1"/>
</dbReference>
<feature type="compositionally biased region" description="Polar residues" evidence="4">
    <location>
        <begin position="123"/>
        <end position="132"/>
    </location>
</feature>
<dbReference type="PANTHER" id="PTHR33154:SF33">
    <property type="entry name" value="TRANSCRIPTIONAL REPRESSOR SDPR"/>
    <property type="match status" value="1"/>
</dbReference>
<dbReference type="Proteomes" id="UP000192939">
    <property type="component" value="Unassembled WGS sequence"/>
</dbReference>
<comment type="caution">
    <text evidence="6">The sequence shown here is derived from an EMBL/GenBank/DDBJ whole genome shotgun (WGS) entry which is preliminary data.</text>
</comment>
<feature type="region of interest" description="Disordered" evidence="4">
    <location>
        <begin position="109"/>
        <end position="132"/>
    </location>
</feature>
<evidence type="ECO:0000313" key="6">
    <source>
        <dbReference type="EMBL" id="SMF48639.1"/>
    </source>
</evidence>
<proteinExistence type="predicted"/>
<dbReference type="PRINTS" id="PR00778">
    <property type="entry name" value="HTHARSR"/>
</dbReference>
<reference evidence="6 7" key="1">
    <citation type="submission" date="2017-04" db="EMBL/GenBank/DDBJ databases">
        <authorList>
            <person name="Varghese N."/>
            <person name="Submissions S."/>
        </authorList>
    </citation>
    <scope>NUCLEOTIDE SEQUENCE [LARGE SCALE GENOMIC DNA]</scope>
    <source>
        <strain evidence="6 7">J12</strain>
    </source>
</reference>
<organism evidence="6 7">
    <name type="scientific">Paenibacillus barengoltzii J12</name>
    <dbReference type="NCBI Taxonomy" id="935846"/>
    <lineage>
        <taxon>Bacteria</taxon>
        <taxon>Bacillati</taxon>
        <taxon>Bacillota</taxon>
        <taxon>Bacilli</taxon>
        <taxon>Bacillales</taxon>
        <taxon>Paenibacillaceae</taxon>
        <taxon>Paenibacillus</taxon>
    </lineage>
</organism>
<gene>
    <name evidence="6" type="ORF">SAMN02744124_03330</name>
</gene>
<dbReference type="InterPro" id="IPR036388">
    <property type="entry name" value="WH-like_DNA-bd_sf"/>
</dbReference>